<sequence length="172" mass="19477">MKTKIIVAIGGMLVLASCKPTEAIDLRNTISANDEYLKDIILSERSPEEAKLNCLVNDDFKGALSAIDKQEAQFDSLIQRTSAISVRNVKEGEALKRAAVDYYQALKLLHMADREEVMQQVITHGVDTTKIRLAQDKILELLERKGKLFQQVYDKDEKMRKALDHFNKENGL</sequence>
<evidence type="ECO:0000313" key="2">
    <source>
        <dbReference type="Proteomes" id="UP001589774"/>
    </source>
</evidence>
<name>A0ABV6HMI9_9SPHI</name>
<evidence type="ECO:0008006" key="3">
    <source>
        <dbReference type="Google" id="ProtNLM"/>
    </source>
</evidence>
<keyword evidence="2" id="KW-1185">Reference proteome</keyword>
<reference evidence="1 2" key="1">
    <citation type="submission" date="2024-09" db="EMBL/GenBank/DDBJ databases">
        <authorList>
            <person name="Sun Q."/>
            <person name="Mori K."/>
        </authorList>
    </citation>
    <scope>NUCLEOTIDE SEQUENCE [LARGE SCALE GENOMIC DNA]</scope>
    <source>
        <strain evidence="1 2">CCM 7765</strain>
    </source>
</reference>
<gene>
    <name evidence="1" type="ORF">ACFFI0_17495</name>
</gene>
<evidence type="ECO:0000313" key="1">
    <source>
        <dbReference type="EMBL" id="MFC0320123.1"/>
    </source>
</evidence>
<dbReference type="RefSeq" id="WP_130855292.1">
    <property type="nucleotide sequence ID" value="NZ_JBHLWO010000002.1"/>
</dbReference>
<dbReference type="EMBL" id="JBHLWO010000002">
    <property type="protein sequence ID" value="MFC0320123.1"/>
    <property type="molecule type" value="Genomic_DNA"/>
</dbReference>
<protein>
    <recommendedName>
        <fullName evidence="3">Lipoprotein</fullName>
    </recommendedName>
</protein>
<proteinExistence type="predicted"/>
<comment type="caution">
    <text evidence="1">The sequence shown here is derived from an EMBL/GenBank/DDBJ whole genome shotgun (WGS) entry which is preliminary data.</text>
</comment>
<organism evidence="1 2">
    <name type="scientific">Olivibacter oleidegradans</name>
    <dbReference type="NCBI Taxonomy" id="760123"/>
    <lineage>
        <taxon>Bacteria</taxon>
        <taxon>Pseudomonadati</taxon>
        <taxon>Bacteroidota</taxon>
        <taxon>Sphingobacteriia</taxon>
        <taxon>Sphingobacteriales</taxon>
        <taxon>Sphingobacteriaceae</taxon>
        <taxon>Olivibacter</taxon>
    </lineage>
</organism>
<dbReference type="PROSITE" id="PS51257">
    <property type="entry name" value="PROKAR_LIPOPROTEIN"/>
    <property type="match status" value="1"/>
</dbReference>
<accession>A0ABV6HMI9</accession>
<dbReference type="Proteomes" id="UP001589774">
    <property type="component" value="Unassembled WGS sequence"/>
</dbReference>